<sequence>MEEDDKQSHEEGEKEPIQREESPPQNAGGWGWGFSGFSVLSDLQKAAQDISRNAAAVAEKAAKSIADMQEGDEDSESSAKEEEKGDDTEQDSDDDDDDESHKLKKLALAKLEDASEESLLSQGLKVLDDSVESFTSGAWLALGNALKGGTSLVQKLENSVQQGSSPREAGSDAPSLLETGKALTAKGMQVLEFVGKETMDLLITETGLGVDKNGEGFKDQTIEEVTFDRCFYIYGGPEQLEELEALSSHYTLLFNRRKGKLSQDEKSMYDEKLKQIQQLFSFAAEMNEIKVESDKGKKIDTETEGSDDDMKNLHNSSVSQAADMAAGFTNALTGLSINDMIQRTGGRLESLHSEGVHRLSEMCCFAVTHLLILGKSMISHANKVQDEDTEALKIEWPEDPTEKAKLIKGKAESMAGYVEAVSNSFITGISDVSETYSAAIKGASTDDDSKDNLLKTSTMEEKANTFNDSLRSDQTTAITKIQEGLQYLSYVVISTSMPSS</sequence>
<feature type="domain" description="DUF7798" evidence="2">
    <location>
        <begin position="225"/>
        <end position="497"/>
    </location>
</feature>
<accession>A0A6J0NLM4</accession>
<feature type="region of interest" description="Disordered" evidence="1">
    <location>
        <begin position="293"/>
        <end position="312"/>
    </location>
</feature>
<reference evidence="3" key="1">
    <citation type="journal article" date="2019" name="Database">
        <title>The radish genome database (RadishGD): an integrated information resource for radish genomics.</title>
        <authorList>
            <person name="Yu H.J."/>
            <person name="Baek S."/>
            <person name="Lee Y.J."/>
            <person name="Cho A."/>
            <person name="Mun J.H."/>
        </authorList>
    </citation>
    <scope>NUCLEOTIDE SEQUENCE [LARGE SCALE GENOMIC DNA]</scope>
    <source>
        <strain evidence="3">cv. WK10039</strain>
    </source>
</reference>
<dbReference type="Pfam" id="PF25074">
    <property type="entry name" value="DUF7798"/>
    <property type="match status" value="1"/>
</dbReference>
<feature type="compositionally biased region" description="Basic and acidic residues" evidence="1">
    <location>
        <begin position="1"/>
        <end position="22"/>
    </location>
</feature>
<evidence type="ECO:0000256" key="1">
    <source>
        <dbReference type="SAM" id="MobiDB-lite"/>
    </source>
</evidence>
<protein>
    <submittedName>
        <fullName evidence="4">Uncharacterized protein LOC108856166</fullName>
    </submittedName>
</protein>
<name>A0A6J0NLM4_RAPSA</name>
<evidence type="ECO:0000313" key="4">
    <source>
        <dbReference type="RefSeq" id="XP_018485405.2"/>
    </source>
</evidence>
<dbReference type="PANTHER" id="PTHR36011">
    <property type="entry name" value="BAT2 DOMAIN PROTEIN"/>
    <property type="match status" value="1"/>
</dbReference>
<gene>
    <name evidence="4" type="primary">LOC108856166</name>
</gene>
<feature type="region of interest" description="Disordered" evidence="1">
    <location>
        <begin position="1"/>
        <end position="33"/>
    </location>
</feature>
<dbReference type="Proteomes" id="UP000504610">
    <property type="component" value="Chromosome 5"/>
</dbReference>
<dbReference type="InterPro" id="IPR056700">
    <property type="entry name" value="DUF7798"/>
</dbReference>
<keyword evidence="3" id="KW-1185">Reference proteome</keyword>
<feature type="compositionally biased region" description="Acidic residues" evidence="1">
    <location>
        <begin position="84"/>
        <end position="98"/>
    </location>
</feature>
<reference evidence="4" key="2">
    <citation type="submission" date="2025-08" db="UniProtKB">
        <authorList>
            <consortium name="RefSeq"/>
        </authorList>
    </citation>
    <scope>IDENTIFICATION</scope>
    <source>
        <tissue evidence="4">Leaf</tissue>
    </source>
</reference>
<dbReference type="AlphaFoldDB" id="A0A6J0NLM4"/>
<evidence type="ECO:0000259" key="2">
    <source>
        <dbReference type="Pfam" id="PF25074"/>
    </source>
</evidence>
<evidence type="ECO:0000313" key="3">
    <source>
        <dbReference type="Proteomes" id="UP000504610"/>
    </source>
</evidence>
<proteinExistence type="predicted"/>
<dbReference type="OrthoDB" id="1922570at2759"/>
<feature type="compositionally biased region" description="Low complexity" evidence="1">
    <location>
        <begin position="54"/>
        <end position="66"/>
    </location>
</feature>
<dbReference type="PANTHER" id="PTHR36011:SF1">
    <property type="entry name" value="BAT2 DOMAIN PROTEIN"/>
    <property type="match status" value="1"/>
</dbReference>
<organism evidence="3 4">
    <name type="scientific">Raphanus sativus</name>
    <name type="common">Radish</name>
    <name type="synonym">Raphanus raphanistrum var. sativus</name>
    <dbReference type="NCBI Taxonomy" id="3726"/>
    <lineage>
        <taxon>Eukaryota</taxon>
        <taxon>Viridiplantae</taxon>
        <taxon>Streptophyta</taxon>
        <taxon>Embryophyta</taxon>
        <taxon>Tracheophyta</taxon>
        <taxon>Spermatophyta</taxon>
        <taxon>Magnoliopsida</taxon>
        <taxon>eudicotyledons</taxon>
        <taxon>Gunneridae</taxon>
        <taxon>Pentapetalae</taxon>
        <taxon>rosids</taxon>
        <taxon>malvids</taxon>
        <taxon>Brassicales</taxon>
        <taxon>Brassicaceae</taxon>
        <taxon>Brassiceae</taxon>
        <taxon>Raphanus</taxon>
    </lineage>
</organism>
<dbReference type="GeneID" id="108856166"/>
<dbReference type="RefSeq" id="XP_018485405.2">
    <property type="nucleotide sequence ID" value="XM_018629903.2"/>
</dbReference>
<feature type="region of interest" description="Disordered" evidence="1">
    <location>
        <begin position="48"/>
        <end position="101"/>
    </location>
</feature>
<dbReference type="KEGG" id="rsz:108856166"/>